<evidence type="ECO:0000256" key="1">
    <source>
        <dbReference type="SAM" id="MobiDB-lite"/>
    </source>
</evidence>
<gene>
    <name evidence="2" type="ORF">DdX_14524</name>
</gene>
<evidence type="ECO:0000313" key="2">
    <source>
        <dbReference type="EMBL" id="KAI1704023.1"/>
    </source>
</evidence>
<protein>
    <submittedName>
        <fullName evidence="2">Uncharacterized protein</fullName>
    </submittedName>
</protein>
<dbReference type="Proteomes" id="UP001201812">
    <property type="component" value="Unassembled WGS sequence"/>
</dbReference>
<keyword evidence="3" id="KW-1185">Reference proteome</keyword>
<comment type="caution">
    <text evidence="2">The sequence shown here is derived from an EMBL/GenBank/DDBJ whole genome shotgun (WGS) entry which is preliminary data.</text>
</comment>
<evidence type="ECO:0000313" key="3">
    <source>
        <dbReference type="Proteomes" id="UP001201812"/>
    </source>
</evidence>
<feature type="region of interest" description="Disordered" evidence="1">
    <location>
        <begin position="1"/>
        <end position="29"/>
    </location>
</feature>
<feature type="compositionally biased region" description="Basic and acidic residues" evidence="1">
    <location>
        <begin position="209"/>
        <end position="218"/>
    </location>
</feature>
<feature type="region of interest" description="Disordered" evidence="1">
    <location>
        <begin position="197"/>
        <end position="261"/>
    </location>
</feature>
<feature type="compositionally biased region" description="Polar residues" evidence="1">
    <location>
        <begin position="198"/>
        <end position="208"/>
    </location>
</feature>
<name>A0AAD4R1U0_9BILA</name>
<feature type="compositionally biased region" description="Polar residues" evidence="1">
    <location>
        <begin position="1"/>
        <end position="11"/>
    </location>
</feature>
<feature type="compositionally biased region" description="Basic residues" evidence="1">
    <location>
        <begin position="317"/>
        <end position="326"/>
    </location>
</feature>
<dbReference type="AlphaFoldDB" id="A0AAD4R1U0"/>
<feature type="compositionally biased region" description="Basic and acidic residues" evidence="1">
    <location>
        <begin position="228"/>
        <end position="250"/>
    </location>
</feature>
<feature type="compositionally biased region" description="Polar residues" evidence="1">
    <location>
        <begin position="251"/>
        <end position="261"/>
    </location>
</feature>
<proteinExistence type="predicted"/>
<organism evidence="2 3">
    <name type="scientific">Ditylenchus destructor</name>
    <dbReference type="NCBI Taxonomy" id="166010"/>
    <lineage>
        <taxon>Eukaryota</taxon>
        <taxon>Metazoa</taxon>
        <taxon>Ecdysozoa</taxon>
        <taxon>Nematoda</taxon>
        <taxon>Chromadorea</taxon>
        <taxon>Rhabditida</taxon>
        <taxon>Tylenchina</taxon>
        <taxon>Tylenchomorpha</taxon>
        <taxon>Sphaerularioidea</taxon>
        <taxon>Anguinidae</taxon>
        <taxon>Anguininae</taxon>
        <taxon>Ditylenchus</taxon>
    </lineage>
</organism>
<reference evidence="2" key="1">
    <citation type="submission" date="2022-01" db="EMBL/GenBank/DDBJ databases">
        <title>Genome Sequence Resource for Two Populations of Ditylenchus destructor, the Migratory Endoparasitic Phytonematode.</title>
        <authorList>
            <person name="Zhang H."/>
            <person name="Lin R."/>
            <person name="Xie B."/>
        </authorList>
    </citation>
    <scope>NUCLEOTIDE SEQUENCE</scope>
    <source>
        <strain evidence="2">BazhouSP</strain>
    </source>
</reference>
<feature type="region of interest" description="Disordered" evidence="1">
    <location>
        <begin position="288"/>
        <end position="326"/>
    </location>
</feature>
<accession>A0AAD4R1U0</accession>
<sequence>MNQNQVSNESHVNAEVGASDNKQSDRRVKDNYNIVTVRDRPSAALKRAHDSHLPKAPSKNYPNVLLEIPIETISSRNTNAVDSNEVTESVNLNAIKQLSQKVTYPKSLAQICWTIIYTVCWSNSKLVREREDLVVQCSNLKDEVLERDLQLNNLKQALFQEEQRSAGFQLKLIESERENKANSEAFAMVKRDYEQEMEQNSQQISELNETNRKLETRKAKYKHQTRTLKTELENAKEDNKKLSAKNEKPQKNANPLQNKNNQYWKKDFIGPVDDPYLTVGAAGHQTTYRFLMEPPSSDGQGSSKAKNEKSSSGPTPPKKKKPNNPK</sequence>
<dbReference type="EMBL" id="JAKKPZ010000073">
    <property type="protein sequence ID" value="KAI1704023.1"/>
    <property type="molecule type" value="Genomic_DNA"/>
</dbReference>